<dbReference type="VEuPathDB" id="FungiDB:PC110_g5959"/>
<evidence type="ECO:0000313" key="1">
    <source>
        <dbReference type="EMBL" id="KAG6946053.1"/>
    </source>
</evidence>
<dbReference type="EMBL" id="JAENGZ010001829">
    <property type="protein sequence ID" value="KAG6946053.1"/>
    <property type="molecule type" value="Genomic_DNA"/>
</dbReference>
<comment type="caution">
    <text evidence="1">The sequence shown here is derived from an EMBL/GenBank/DDBJ whole genome shotgun (WGS) entry which is preliminary data.</text>
</comment>
<organism evidence="1 2">
    <name type="scientific">Phytophthora cactorum</name>
    <dbReference type="NCBI Taxonomy" id="29920"/>
    <lineage>
        <taxon>Eukaryota</taxon>
        <taxon>Sar</taxon>
        <taxon>Stramenopiles</taxon>
        <taxon>Oomycota</taxon>
        <taxon>Peronosporomycetes</taxon>
        <taxon>Peronosporales</taxon>
        <taxon>Peronosporaceae</taxon>
        <taxon>Phytophthora</taxon>
    </lineage>
</organism>
<dbReference type="Proteomes" id="UP000688947">
    <property type="component" value="Unassembled WGS sequence"/>
</dbReference>
<accession>A0A8T1TUK1</accession>
<protein>
    <submittedName>
        <fullName evidence="1">Uncharacterized protein</fullName>
    </submittedName>
</protein>
<dbReference type="OrthoDB" id="114444at2759"/>
<proteinExistence type="predicted"/>
<sequence length="193" mass="22131">MELLLLVAGGVDDGIAKQALITAAMTKEAYDLSSLDAVEILWDVFTHYMSDYGKTSEQFVVLKTIAGKRTEWLKEEIEKLDKIDKDFSWGMPYADDPEYPEVEEFLRGSEQSWTVRGVQTFNGQIQEFAGLREAKEYAKRCLNEGQYESSYTTEAGEDNDPFVTITKTRKWFEDSQVKLAQYKAELARLSEIY</sequence>
<dbReference type="AlphaFoldDB" id="A0A8T1TUK1"/>
<evidence type="ECO:0000313" key="2">
    <source>
        <dbReference type="Proteomes" id="UP000688947"/>
    </source>
</evidence>
<reference evidence="1" key="1">
    <citation type="submission" date="2021-01" db="EMBL/GenBank/DDBJ databases">
        <title>Phytophthora aleatoria, a newly-described species from Pinus radiata is distinct from Phytophthora cactorum isolates based on comparative genomics.</title>
        <authorList>
            <person name="Mcdougal R."/>
            <person name="Panda P."/>
            <person name="Williams N."/>
            <person name="Studholme D.J."/>
        </authorList>
    </citation>
    <scope>NUCLEOTIDE SEQUENCE</scope>
    <source>
        <strain evidence="1">NZFS 3830</strain>
    </source>
</reference>
<gene>
    <name evidence="1" type="ORF">JG687_00016995</name>
</gene>
<name>A0A8T1TUK1_9STRA</name>